<dbReference type="PANTHER" id="PTHR33217">
    <property type="entry name" value="TRANSPOSASE FOR INSERTION SEQUENCE ELEMENT IS1081"/>
    <property type="match status" value="1"/>
</dbReference>
<accession>A0A250K1T8</accession>
<dbReference type="GO" id="GO:0004803">
    <property type="term" value="F:transposase activity"/>
    <property type="evidence" value="ECO:0007669"/>
    <property type="project" value="UniProtKB-UniRule"/>
</dbReference>
<comment type="function">
    <text evidence="1 6">Required for the transposition of the insertion element.</text>
</comment>
<evidence type="ECO:0000256" key="1">
    <source>
        <dbReference type="ARBA" id="ARBA00002190"/>
    </source>
</evidence>
<keyword evidence="8" id="KW-1185">Reference proteome</keyword>
<organism evidence="7 8">
    <name type="scientific">Corallococcus macrosporus DSM 14697</name>
    <dbReference type="NCBI Taxonomy" id="1189310"/>
    <lineage>
        <taxon>Bacteria</taxon>
        <taxon>Pseudomonadati</taxon>
        <taxon>Myxococcota</taxon>
        <taxon>Myxococcia</taxon>
        <taxon>Myxococcales</taxon>
        <taxon>Cystobacterineae</taxon>
        <taxon>Myxococcaceae</taxon>
        <taxon>Corallococcus</taxon>
    </lineage>
</organism>
<evidence type="ECO:0000256" key="5">
    <source>
        <dbReference type="ARBA" id="ARBA00023172"/>
    </source>
</evidence>
<sequence>MAEPNSDLIGRALTLGRYKRRTGELDEAITSAYVQGVSTRKMGKVTRALMGEAVSRSTVSRVTRTLEEKVEALRTQPLTQAIPYLYLDATFLDARWARTVQNVSALVAYGVGEDGHRHLLAVTLGGSESADSWLDLLRQLLERGLRGVRLVIADGHAGLAAAARQALPEARLQRCTVHLTRNVLAKAPWRLRGRLGKETSAVFEAPSLEDARKRLEALEEGLGRHLPEAMECLREGFAAATCFFAFPKAHWKRLRSTNGLERLHGEVKRRIRGVGAFPDRASALRLIIAVALEVTGVWDDRRYLDMSLLKSTPDTAAA</sequence>
<evidence type="ECO:0000313" key="7">
    <source>
        <dbReference type="EMBL" id="ATB49306.1"/>
    </source>
</evidence>
<evidence type="ECO:0000256" key="6">
    <source>
        <dbReference type="RuleBase" id="RU365089"/>
    </source>
</evidence>
<evidence type="ECO:0000313" key="8">
    <source>
        <dbReference type="Proteomes" id="UP000217343"/>
    </source>
</evidence>
<proteinExistence type="inferred from homology"/>
<dbReference type="AlphaFoldDB" id="A0A250K1T8"/>
<gene>
    <name evidence="7" type="ORF">MYMAC_004949</name>
</gene>
<dbReference type="EMBL" id="CP022203">
    <property type="protein sequence ID" value="ATB49306.1"/>
    <property type="molecule type" value="Genomic_DNA"/>
</dbReference>
<dbReference type="PANTHER" id="PTHR33217:SF7">
    <property type="entry name" value="TRANSPOSASE FOR INSERTION SEQUENCE ELEMENT IS1081"/>
    <property type="match status" value="1"/>
</dbReference>
<dbReference type="Proteomes" id="UP000217343">
    <property type="component" value="Chromosome"/>
</dbReference>
<keyword evidence="4 6" id="KW-0238">DNA-binding</keyword>
<keyword evidence="6" id="KW-0814">Transposable element</keyword>
<dbReference type="Pfam" id="PF00872">
    <property type="entry name" value="Transposase_mut"/>
    <property type="match status" value="1"/>
</dbReference>
<evidence type="ECO:0000256" key="3">
    <source>
        <dbReference type="ARBA" id="ARBA00022578"/>
    </source>
</evidence>
<evidence type="ECO:0000256" key="4">
    <source>
        <dbReference type="ARBA" id="ARBA00023125"/>
    </source>
</evidence>
<dbReference type="InterPro" id="IPR001207">
    <property type="entry name" value="Transposase_mutator"/>
</dbReference>
<dbReference type="NCBIfam" id="NF033543">
    <property type="entry name" value="transpos_IS256"/>
    <property type="match status" value="1"/>
</dbReference>
<keyword evidence="3 6" id="KW-0815">Transposition</keyword>
<keyword evidence="5 6" id="KW-0233">DNA recombination</keyword>
<dbReference type="PROSITE" id="PS01007">
    <property type="entry name" value="TRANSPOSASE_MUTATOR"/>
    <property type="match status" value="1"/>
</dbReference>
<dbReference type="GO" id="GO:0006313">
    <property type="term" value="P:DNA transposition"/>
    <property type="evidence" value="ECO:0007669"/>
    <property type="project" value="UniProtKB-UniRule"/>
</dbReference>
<comment type="similarity">
    <text evidence="2 6">Belongs to the transposase mutator family.</text>
</comment>
<protein>
    <recommendedName>
        <fullName evidence="6">Mutator family transposase</fullName>
    </recommendedName>
</protein>
<dbReference type="GO" id="GO:0003677">
    <property type="term" value="F:DNA binding"/>
    <property type="evidence" value="ECO:0007669"/>
    <property type="project" value="UniProtKB-UniRule"/>
</dbReference>
<dbReference type="KEGG" id="mmas:MYMAC_004949"/>
<name>A0A250K1T8_9BACT</name>
<evidence type="ECO:0000256" key="2">
    <source>
        <dbReference type="ARBA" id="ARBA00010961"/>
    </source>
</evidence>
<reference evidence="7 8" key="1">
    <citation type="submission" date="2017-06" db="EMBL/GenBank/DDBJ databases">
        <title>Sequencing and comparative analysis of myxobacterial genomes.</title>
        <authorList>
            <person name="Rupp O."/>
            <person name="Goesmann A."/>
            <person name="Sogaard-Andersen L."/>
        </authorList>
    </citation>
    <scope>NUCLEOTIDE SEQUENCE [LARGE SCALE GENOMIC DNA]</scope>
    <source>
        <strain evidence="7 8">DSM 14697</strain>
    </source>
</reference>